<comment type="similarity">
    <text evidence="1">Belongs to the oxygen-dependent FAD-linked oxidoreductase family.</text>
</comment>
<evidence type="ECO:0000313" key="8">
    <source>
        <dbReference type="Proteomes" id="UP000654913"/>
    </source>
</evidence>
<evidence type="ECO:0000256" key="4">
    <source>
        <dbReference type="ARBA" id="ARBA00023002"/>
    </source>
</evidence>
<dbReference type="AlphaFoldDB" id="A0A7R7XHC5"/>
<dbReference type="SUPFAM" id="SSF56176">
    <property type="entry name" value="FAD-binding/transporter-associated domain-like"/>
    <property type="match status" value="1"/>
</dbReference>
<keyword evidence="2" id="KW-0285">Flavoprotein</keyword>
<dbReference type="PANTHER" id="PTHR42973:SF53">
    <property type="entry name" value="FAD-BINDING PCMH-TYPE DOMAIN-CONTAINING PROTEIN-RELATED"/>
    <property type="match status" value="1"/>
</dbReference>
<keyword evidence="8" id="KW-1185">Reference proteome</keyword>
<dbReference type="InterPro" id="IPR006094">
    <property type="entry name" value="Oxid_FAD_bind_N"/>
</dbReference>
<dbReference type="RefSeq" id="XP_041553660.1">
    <property type="nucleotide sequence ID" value="XM_041700701.1"/>
</dbReference>
<dbReference type="PROSITE" id="PS51387">
    <property type="entry name" value="FAD_PCMH"/>
    <property type="match status" value="1"/>
</dbReference>
<dbReference type="KEGG" id="apuu:APUU_21898S"/>
<keyword evidence="3" id="KW-0274">FAD</keyword>
<evidence type="ECO:0000313" key="7">
    <source>
        <dbReference type="EMBL" id="BCS21466.1"/>
    </source>
</evidence>
<dbReference type="InterPro" id="IPR016169">
    <property type="entry name" value="FAD-bd_PCMH_sub2"/>
</dbReference>
<dbReference type="Gene3D" id="3.30.465.10">
    <property type="match status" value="1"/>
</dbReference>
<feature type="signal peptide" evidence="5">
    <location>
        <begin position="1"/>
        <end position="17"/>
    </location>
</feature>
<dbReference type="GeneID" id="64971471"/>
<evidence type="ECO:0000256" key="5">
    <source>
        <dbReference type="SAM" id="SignalP"/>
    </source>
</evidence>
<gene>
    <name evidence="7" type="ORF">APUU_21898S</name>
</gene>
<evidence type="ECO:0000256" key="3">
    <source>
        <dbReference type="ARBA" id="ARBA00022827"/>
    </source>
</evidence>
<sequence>MAFIATALTALSSPVAASTPWAGTGYPPCDALITAGLGNRVVLPSHASYEPRIQSYWALNTRRHPYCLVQPHTAQEVSTVLTTLLGPNENGNAPNQIDGAGDWHVAIRAGGHNLGDSNNIANGVTIDLAYLNGTSYNAGTNIASIGPGAKWEDVYASLHKYGVVATGGRDGDVGVGGFLLGGGSTYYMAKEGFGCDSIANFEVVLANGTIVHANKNENEDLWRALKGGGSNFGVVTRYDMEALPDKKLVRGQRSISAKYTGQFVDAVVDFTDKQEKFDDDALIAILAHVEGEDILATIEVNTEGVQNSTGFDKFTKIPQIKPFEQNVGYLYEAARNSTLPGDAWALQTTLTFKNDAKMLNYAASAHREFAADVQKAIGKESFYSITFFQPLPSFFADISEKRGGNMFADTLKDGNAVLWTGGIFVNTNQSDFAVASARMHELVAELEQYSQSIGADNQLRYLNYADFSQDPLGSYPEESVEHMHKVAAKYDPEGKFQARIPGGFKISRVQ</sequence>
<dbReference type="InterPro" id="IPR016166">
    <property type="entry name" value="FAD-bd_PCMH"/>
</dbReference>
<feature type="domain" description="FAD-binding PCMH-type" evidence="6">
    <location>
        <begin position="61"/>
        <end position="245"/>
    </location>
</feature>
<dbReference type="InterPro" id="IPR050416">
    <property type="entry name" value="FAD-linked_Oxidoreductase"/>
</dbReference>
<dbReference type="Proteomes" id="UP000654913">
    <property type="component" value="Chromosome 2"/>
</dbReference>
<evidence type="ECO:0000256" key="1">
    <source>
        <dbReference type="ARBA" id="ARBA00005466"/>
    </source>
</evidence>
<proteinExistence type="inferred from homology"/>
<dbReference type="GO" id="GO:0071949">
    <property type="term" value="F:FAD binding"/>
    <property type="evidence" value="ECO:0007669"/>
    <property type="project" value="InterPro"/>
</dbReference>
<reference evidence="7" key="2">
    <citation type="submission" date="2021-02" db="EMBL/GenBank/DDBJ databases">
        <title>Aspergillus puulaauensis MK2 genome sequence.</title>
        <authorList>
            <person name="Futagami T."/>
            <person name="Mori K."/>
            <person name="Kadooka C."/>
            <person name="Tanaka T."/>
        </authorList>
    </citation>
    <scope>NUCLEOTIDE SEQUENCE</scope>
    <source>
        <strain evidence="7">MK2</strain>
    </source>
</reference>
<dbReference type="EMBL" id="AP024444">
    <property type="protein sequence ID" value="BCS21466.1"/>
    <property type="molecule type" value="Genomic_DNA"/>
</dbReference>
<reference evidence="7" key="1">
    <citation type="submission" date="2021-01" db="EMBL/GenBank/DDBJ databases">
        <authorList>
            <consortium name="Aspergillus puulaauensis MK2 genome sequencing consortium"/>
            <person name="Kazuki M."/>
            <person name="Futagami T."/>
        </authorList>
    </citation>
    <scope>NUCLEOTIDE SEQUENCE</scope>
    <source>
        <strain evidence="7">MK2</strain>
    </source>
</reference>
<feature type="chain" id="PRO_5030539257" description="FAD-binding PCMH-type domain-containing protein" evidence="5">
    <location>
        <begin position="18"/>
        <end position="510"/>
    </location>
</feature>
<evidence type="ECO:0000256" key="2">
    <source>
        <dbReference type="ARBA" id="ARBA00022630"/>
    </source>
</evidence>
<dbReference type="Pfam" id="PF01565">
    <property type="entry name" value="FAD_binding_4"/>
    <property type="match status" value="1"/>
</dbReference>
<dbReference type="InterPro" id="IPR036318">
    <property type="entry name" value="FAD-bd_PCMH-like_sf"/>
</dbReference>
<evidence type="ECO:0000259" key="6">
    <source>
        <dbReference type="PROSITE" id="PS51387"/>
    </source>
</evidence>
<protein>
    <recommendedName>
        <fullName evidence="6">FAD-binding PCMH-type domain-containing protein</fullName>
    </recommendedName>
</protein>
<dbReference type="PANTHER" id="PTHR42973">
    <property type="entry name" value="BINDING OXIDOREDUCTASE, PUTATIVE (AFU_ORTHOLOGUE AFUA_1G17690)-RELATED"/>
    <property type="match status" value="1"/>
</dbReference>
<name>A0A7R7XHC5_9EURO</name>
<organism evidence="7 8">
    <name type="scientific">Aspergillus puulaauensis</name>
    <dbReference type="NCBI Taxonomy" id="1220207"/>
    <lineage>
        <taxon>Eukaryota</taxon>
        <taxon>Fungi</taxon>
        <taxon>Dikarya</taxon>
        <taxon>Ascomycota</taxon>
        <taxon>Pezizomycotina</taxon>
        <taxon>Eurotiomycetes</taxon>
        <taxon>Eurotiomycetidae</taxon>
        <taxon>Eurotiales</taxon>
        <taxon>Aspergillaceae</taxon>
        <taxon>Aspergillus</taxon>
    </lineage>
</organism>
<dbReference type="OrthoDB" id="2151789at2759"/>
<keyword evidence="5" id="KW-0732">Signal</keyword>
<keyword evidence="4" id="KW-0560">Oxidoreductase</keyword>
<accession>A0A7R7XHC5</accession>
<dbReference type="GO" id="GO:0016491">
    <property type="term" value="F:oxidoreductase activity"/>
    <property type="evidence" value="ECO:0007669"/>
    <property type="project" value="UniProtKB-KW"/>
</dbReference>